<gene>
    <name evidence="1" type="ORF">GCM10022419_015060</name>
</gene>
<proteinExistence type="predicted"/>
<sequence>MMFPVSRVLCGARAGGGMLVLQSKNGWSPAGPGRRDPFVPCVGMSAALTLLAPALPHPPGTVRHVPTSVGPVLLASATAAGVLAISRGCVWGRLSPCPSPCPEITDTCALAAGHRTGRLGSVHAQSVFSPTAVLLAATALVRVAGASGRETGHRSHRAAEEGPAIPRRLLAVPRDRFGLIRSRLAELYDRFDHVMSQAREALARYDVSFIPGVTGVTGVTNPQ</sequence>
<evidence type="ECO:0000313" key="1">
    <source>
        <dbReference type="EMBL" id="GAA3536340.1"/>
    </source>
</evidence>
<accession>A0ABP6VLI3</accession>
<comment type="caution">
    <text evidence="1">The sequence shown here is derived from an EMBL/GenBank/DDBJ whole genome shotgun (WGS) entry which is preliminary data.</text>
</comment>
<name>A0ABP6VLI3_9ACTN</name>
<dbReference type="EMBL" id="BAABDQ010000003">
    <property type="protein sequence ID" value="GAA3536340.1"/>
    <property type="molecule type" value="Genomic_DNA"/>
</dbReference>
<protein>
    <submittedName>
        <fullName evidence="1">Uncharacterized protein</fullName>
    </submittedName>
</protein>
<reference evidence="2" key="1">
    <citation type="journal article" date="2019" name="Int. J. Syst. Evol. Microbiol.">
        <title>The Global Catalogue of Microorganisms (GCM) 10K type strain sequencing project: providing services to taxonomists for standard genome sequencing and annotation.</title>
        <authorList>
            <consortium name="The Broad Institute Genomics Platform"/>
            <consortium name="The Broad Institute Genome Sequencing Center for Infectious Disease"/>
            <person name="Wu L."/>
            <person name="Ma J."/>
        </authorList>
    </citation>
    <scope>NUCLEOTIDE SEQUENCE [LARGE SCALE GENOMIC DNA]</scope>
    <source>
        <strain evidence="2">JCM 17326</strain>
    </source>
</reference>
<dbReference type="Proteomes" id="UP001500630">
    <property type="component" value="Unassembled WGS sequence"/>
</dbReference>
<evidence type="ECO:0000313" key="2">
    <source>
        <dbReference type="Proteomes" id="UP001500630"/>
    </source>
</evidence>
<keyword evidence="2" id="KW-1185">Reference proteome</keyword>
<organism evidence="1 2">
    <name type="scientific">Nonomuraea rosea</name>
    <dbReference type="NCBI Taxonomy" id="638574"/>
    <lineage>
        <taxon>Bacteria</taxon>
        <taxon>Bacillati</taxon>
        <taxon>Actinomycetota</taxon>
        <taxon>Actinomycetes</taxon>
        <taxon>Streptosporangiales</taxon>
        <taxon>Streptosporangiaceae</taxon>
        <taxon>Nonomuraea</taxon>
    </lineage>
</organism>
<dbReference type="RefSeq" id="WP_345559866.1">
    <property type="nucleotide sequence ID" value="NZ_BAABDQ010000003.1"/>
</dbReference>